<comment type="caution">
    <text evidence="1">The sequence shown here is derived from an EMBL/GenBank/DDBJ whole genome shotgun (WGS) entry which is preliminary data.</text>
</comment>
<dbReference type="Pfam" id="PF17784">
    <property type="entry name" value="Sulfotransfer_4"/>
    <property type="match status" value="1"/>
</dbReference>
<evidence type="ECO:0000313" key="1">
    <source>
        <dbReference type="EMBL" id="KAK5632983.1"/>
    </source>
</evidence>
<dbReference type="EMBL" id="JAWHQM010000028">
    <property type="protein sequence ID" value="KAK5632983.1"/>
    <property type="molecule type" value="Genomic_DNA"/>
</dbReference>
<name>A0AAN7UNH5_9PEZI</name>
<organism evidence="1 2">
    <name type="scientific">Xylaria bambusicola</name>
    <dbReference type="NCBI Taxonomy" id="326684"/>
    <lineage>
        <taxon>Eukaryota</taxon>
        <taxon>Fungi</taxon>
        <taxon>Dikarya</taxon>
        <taxon>Ascomycota</taxon>
        <taxon>Pezizomycotina</taxon>
        <taxon>Sordariomycetes</taxon>
        <taxon>Xylariomycetidae</taxon>
        <taxon>Xylariales</taxon>
        <taxon>Xylariaceae</taxon>
        <taxon>Xylaria</taxon>
    </lineage>
</organism>
<proteinExistence type="predicted"/>
<dbReference type="PANTHER" id="PTHR36978:SF3">
    <property type="entry name" value="P-LOOP CONTAINING NUCLEOSIDE TRIPHOSPHATE HYDROLASE PROTEIN"/>
    <property type="match status" value="1"/>
</dbReference>
<sequence>MGQEASRPQPGKKLQVIGAGLPRTGTTSFSQALSILLDGPVHHCGTQVSKGESYNIKTWTKILQHTPIRNAEDETFVMTELEKLMDGYVAVTDTPAYAKVICTIRDSDKWAESLDKTASSAQVWFFGIVLMFNNPVSLTVFTNLFVSESYVPILRFYFMRHFSAWTTAMRNGRWGEVFPSRKAAGGAQEGQVWERHLAFLKEHVPPEKLVFFDVRDGWEPLCKALDCEVPKGIEFPRSNDSKAMEEIFRNEIRTGLRRWTMLIGTTAAAYWGWKTYLA</sequence>
<protein>
    <recommendedName>
        <fullName evidence="3">NAD dependent epimerase/dehydratase</fullName>
    </recommendedName>
</protein>
<evidence type="ECO:0000313" key="2">
    <source>
        <dbReference type="Proteomes" id="UP001305414"/>
    </source>
</evidence>
<dbReference type="Proteomes" id="UP001305414">
    <property type="component" value="Unassembled WGS sequence"/>
</dbReference>
<evidence type="ECO:0008006" key="3">
    <source>
        <dbReference type="Google" id="ProtNLM"/>
    </source>
</evidence>
<dbReference type="InterPro" id="IPR040632">
    <property type="entry name" value="Sulfotransfer_4"/>
</dbReference>
<dbReference type="Gene3D" id="3.40.50.300">
    <property type="entry name" value="P-loop containing nucleotide triphosphate hydrolases"/>
    <property type="match status" value="1"/>
</dbReference>
<dbReference type="SUPFAM" id="SSF52540">
    <property type="entry name" value="P-loop containing nucleoside triphosphate hydrolases"/>
    <property type="match status" value="1"/>
</dbReference>
<accession>A0AAN7UNH5</accession>
<reference evidence="1 2" key="1">
    <citation type="submission" date="2023-10" db="EMBL/GenBank/DDBJ databases">
        <title>Draft genome sequence of Xylaria bambusicola isolate GMP-LS, the root and basal stem rot pathogen of sugarcane in Indonesia.</title>
        <authorList>
            <person name="Selvaraj P."/>
            <person name="Muralishankar V."/>
            <person name="Muruganantham S."/>
            <person name="Sp S."/>
            <person name="Haryani S."/>
            <person name="Lau K.J.X."/>
            <person name="Naqvi N.I."/>
        </authorList>
    </citation>
    <scope>NUCLEOTIDE SEQUENCE [LARGE SCALE GENOMIC DNA]</scope>
    <source>
        <strain evidence="1">GMP-LS</strain>
    </source>
</reference>
<dbReference type="InterPro" id="IPR027417">
    <property type="entry name" value="P-loop_NTPase"/>
</dbReference>
<gene>
    <name evidence="1" type="ORF">RRF57_008697</name>
</gene>
<keyword evidence="2" id="KW-1185">Reference proteome</keyword>
<dbReference type="PANTHER" id="PTHR36978">
    <property type="entry name" value="P-LOOP CONTAINING NUCLEOTIDE TRIPHOSPHATE HYDROLASE"/>
    <property type="match status" value="1"/>
</dbReference>
<dbReference type="AlphaFoldDB" id="A0AAN7UNH5"/>